<evidence type="ECO:0000259" key="1">
    <source>
        <dbReference type="PROSITE" id="PS51832"/>
    </source>
</evidence>
<organism evidence="2 3">
    <name type="scientific">Agaribacter flavus</name>
    <dbReference type="NCBI Taxonomy" id="1902781"/>
    <lineage>
        <taxon>Bacteria</taxon>
        <taxon>Pseudomonadati</taxon>
        <taxon>Pseudomonadota</taxon>
        <taxon>Gammaproteobacteria</taxon>
        <taxon>Alteromonadales</taxon>
        <taxon>Alteromonadaceae</taxon>
        <taxon>Agaribacter</taxon>
    </lineage>
</organism>
<proteinExistence type="predicted"/>
<dbReference type="PANTHER" id="PTHR43155:SF2">
    <property type="entry name" value="CYCLIC DI-GMP PHOSPHODIESTERASE PA4108"/>
    <property type="match status" value="1"/>
</dbReference>
<dbReference type="InterPro" id="IPR021812">
    <property type="entry name" value="DUF3391"/>
</dbReference>
<accession>A0ABV7FSH6</accession>
<reference evidence="3" key="1">
    <citation type="journal article" date="2019" name="Int. J. Syst. Evol. Microbiol.">
        <title>The Global Catalogue of Microorganisms (GCM) 10K type strain sequencing project: providing services to taxonomists for standard genome sequencing and annotation.</title>
        <authorList>
            <consortium name="The Broad Institute Genomics Platform"/>
            <consortium name="The Broad Institute Genome Sequencing Center for Infectious Disease"/>
            <person name="Wu L."/>
            <person name="Ma J."/>
        </authorList>
    </citation>
    <scope>NUCLEOTIDE SEQUENCE [LARGE SCALE GENOMIC DNA]</scope>
    <source>
        <strain evidence="3">KCTC 52473</strain>
    </source>
</reference>
<evidence type="ECO:0000313" key="2">
    <source>
        <dbReference type="EMBL" id="MFC3121482.1"/>
    </source>
</evidence>
<sequence length="415" mass="46300">MTHSTFLTIPIDELKPGMMVHKIGQQTGNLTVKSRGRIKHPVVINQLIACGVQTVVIERTKQVTQQTIEALNKRRSTLQDSVKNKSATHIAPLKSASNTHNSVLVPRSTSEEFQYAEHLVIESKELYKIQALRAEKGLSIDISEALALVNEVYDSLLRNPNALLCVSMLRTQGEYFANHATHVAILLCFFAQQLGMSERDCKRLAIVGYIFDIGMAKIPANIVRKLDKLTVDEQAVIQSHVEHSLDLSAGLKLDNEQRLAIEQHHERLDGTGYPYGLEGEEIHKHARMLAIVDCYDAITSNRPFQKAKSPASALKVICNRDFGYDQKLAIKFVRSIGIYPVGSLVALSNKKIALVTELNTEKPLKPKVKILFSTASMQKVEPSLIDLNDEGQDVTILKPVIAEHYGIKQYEIDFS</sequence>
<keyword evidence="3" id="KW-1185">Reference proteome</keyword>
<dbReference type="CDD" id="cd00077">
    <property type="entry name" value="HDc"/>
    <property type="match status" value="1"/>
</dbReference>
<dbReference type="PANTHER" id="PTHR43155">
    <property type="entry name" value="CYCLIC DI-GMP PHOSPHODIESTERASE PA4108-RELATED"/>
    <property type="match status" value="1"/>
</dbReference>
<dbReference type="Gene3D" id="1.10.3210.10">
    <property type="entry name" value="Hypothetical protein af1432"/>
    <property type="match status" value="1"/>
</dbReference>
<dbReference type="EMBL" id="JBHRSW010000011">
    <property type="protein sequence ID" value="MFC3121482.1"/>
    <property type="molecule type" value="Genomic_DNA"/>
</dbReference>
<feature type="domain" description="HD-GYP" evidence="1">
    <location>
        <begin position="154"/>
        <end position="349"/>
    </location>
</feature>
<name>A0ABV7FSH6_9ALTE</name>
<evidence type="ECO:0000313" key="3">
    <source>
        <dbReference type="Proteomes" id="UP001595478"/>
    </source>
</evidence>
<dbReference type="RefSeq" id="WP_376919618.1">
    <property type="nucleotide sequence ID" value="NZ_JBHRSW010000011.1"/>
</dbReference>
<dbReference type="Pfam" id="PF11871">
    <property type="entry name" value="DUF3391"/>
    <property type="match status" value="1"/>
</dbReference>
<dbReference type="Proteomes" id="UP001595478">
    <property type="component" value="Unassembled WGS sequence"/>
</dbReference>
<dbReference type="SUPFAM" id="SSF109604">
    <property type="entry name" value="HD-domain/PDEase-like"/>
    <property type="match status" value="1"/>
</dbReference>
<dbReference type="Pfam" id="PF13487">
    <property type="entry name" value="HD_5"/>
    <property type="match status" value="1"/>
</dbReference>
<dbReference type="InterPro" id="IPR003607">
    <property type="entry name" value="HD/PDEase_dom"/>
</dbReference>
<protein>
    <submittedName>
        <fullName evidence="2">HD-GYP domain-containing protein</fullName>
    </submittedName>
</protein>
<dbReference type="PROSITE" id="PS51832">
    <property type="entry name" value="HD_GYP"/>
    <property type="match status" value="1"/>
</dbReference>
<gene>
    <name evidence="2" type="ORF">ACFOHL_07595</name>
</gene>
<comment type="caution">
    <text evidence="2">The sequence shown here is derived from an EMBL/GenBank/DDBJ whole genome shotgun (WGS) entry which is preliminary data.</text>
</comment>
<dbReference type="InterPro" id="IPR037522">
    <property type="entry name" value="HD_GYP_dom"/>
</dbReference>